<evidence type="ECO:0000313" key="4">
    <source>
        <dbReference type="Proteomes" id="UP001596083"/>
    </source>
</evidence>
<protein>
    <submittedName>
        <fullName evidence="3">Alpha/beta hydrolase</fullName>
    </submittedName>
</protein>
<dbReference type="PANTHER" id="PTHR48081">
    <property type="entry name" value="AB HYDROLASE SUPERFAMILY PROTEIN C4A8.06C"/>
    <property type="match status" value="1"/>
</dbReference>
<reference evidence="4" key="1">
    <citation type="journal article" date="2019" name="Int. J. Syst. Evol. Microbiol.">
        <title>The Global Catalogue of Microorganisms (GCM) 10K type strain sequencing project: providing services to taxonomists for standard genome sequencing and annotation.</title>
        <authorList>
            <consortium name="The Broad Institute Genomics Platform"/>
            <consortium name="The Broad Institute Genome Sequencing Center for Infectious Disease"/>
            <person name="Wu L."/>
            <person name="Ma J."/>
        </authorList>
    </citation>
    <scope>NUCLEOTIDE SEQUENCE [LARGE SCALE GENOMIC DNA]</scope>
    <source>
        <strain evidence="4">CGMCC 4.7304</strain>
    </source>
</reference>
<dbReference type="Pfam" id="PF07859">
    <property type="entry name" value="Abhydrolase_3"/>
    <property type="match status" value="1"/>
</dbReference>
<sequence length="318" mass="33882">MSYAFDPELAAFARTLPRASMADLRQAREAHDAQVAQLPRPVPSVPLDIRDTTVPGPPGAPDVPVRVYAPAERALGLPGVVYLHGGGFTMGSLDFAHAESLNIAAEVGAVVVSVDYRLAPEHPFPAGIDDCYAALEWTADRADELGIDPGRLAVAGQSSGAGFSAAVALLARDRGGPQLCFQYLGIPLLDDRLTTPSSRTFTDTPATNRPSLEYAWDYYLGPGRRGTADVSPYAAPARAEDLSGLPPAYIYVCEFDPLRDEGLIHGQRLIQAGVPTELHHFPGTFHGSTMFADAGISRRMTAESLDALRRGLHAAGRP</sequence>
<gene>
    <name evidence="3" type="ORF">ACFP1Z_04270</name>
</gene>
<dbReference type="Gene3D" id="3.40.50.1820">
    <property type="entry name" value="alpha/beta hydrolase"/>
    <property type="match status" value="1"/>
</dbReference>
<proteinExistence type="predicted"/>
<organism evidence="3 4">
    <name type="scientific">Streptomyces gamaensis</name>
    <dbReference type="NCBI Taxonomy" id="1763542"/>
    <lineage>
        <taxon>Bacteria</taxon>
        <taxon>Bacillati</taxon>
        <taxon>Actinomycetota</taxon>
        <taxon>Actinomycetes</taxon>
        <taxon>Kitasatosporales</taxon>
        <taxon>Streptomycetaceae</taxon>
        <taxon>Streptomyces</taxon>
    </lineage>
</organism>
<dbReference type="Proteomes" id="UP001596083">
    <property type="component" value="Unassembled WGS sequence"/>
</dbReference>
<comment type="caution">
    <text evidence="3">The sequence shown here is derived from an EMBL/GenBank/DDBJ whole genome shotgun (WGS) entry which is preliminary data.</text>
</comment>
<dbReference type="SUPFAM" id="SSF53474">
    <property type="entry name" value="alpha/beta-Hydrolases"/>
    <property type="match status" value="1"/>
</dbReference>
<accession>A0ABW0YV78</accession>
<name>A0ABW0YV78_9ACTN</name>
<dbReference type="EMBL" id="JBHSPB010000002">
    <property type="protein sequence ID" value="MFC5719401.1"/>
    <property type="molecule type" value="Genomic_DNA"/>
</dbReference>
<evidence type="ECO:0000256" key="1">
    <source>
        <dbReference type="ARBA" id="ARBA00022801"/>
    </source>
</evidence>
<keyword evidence="1 3" id="KW-0378">Hydrolase</keyword>
<dbReference type="InterPro" id="IPR050300">
    <property type="entry name" value="GDXG_lipolytic_enzyme"/>
</dbReference>
<dbReference type="InterPro" id="IPR013094">
    <property type="entry name" value="AB_hydrolase_3"/>
</dbReference>
<dbReference type="RefSeq" id="WP_390314484.1">
    <property type="nucleotide sequence ID" value="NZ_JBHSPB010000002.1"/>
</dbReference>
<dbReference type="InterPro" id="IPR029058">
    <property type="entry name" value="AB_hydrolase_fold"/>
</dbReference>
<feature type="domain" description="Alpha/beta hydrolase fold-3" evidence="2">
    <location>
        <begin position="80"/>
        <end position="288"/>
    </location>
</feature>
<keyword evidence="4" id="KW-1185">Reference proteome</keyword>
<dbReference type="GO" id="GO:0016787">
    <property type="term" value="F:hydrolase activity"/>
    <property type="evidence" value="ECO:0007669"/>
    <property type="project" value="UniProtKB-KW"/>
</dbReference>
<evidence type="ECO:0000259" key="2">
    <source>
        <dbReference type="Pfam" id="PF07859"/>
    </source>
</evidence>
<dbReference type="PANTHER" id="PTHR48081:SF8">
    <property type="entry name" value="ALPHA_BETA HYDROLASE FOLD-3 DOMAIN-CONTAINING PROTEIN-RELATED"/>
    <property type="match status" value="1"/>
</dbReference>
<evidence type="ECO:0000313" key="3">
    <source>
        <dbReference type="EMBL" id="MFC5719401.1"/>
    </source>
</evidence>